<dbReference type="Proteomes" id="UP000252081">
    <property type="component" value="Unassembled WGS sequence"/>
</dbReference>
<protein>
    <submittedName>
        <fullName evidence="1">Uncharacterized protein</fullName>
    </submittedName>
</protein>
<dbReference type="AlphaFoldDB" id="A0A366L634"/>
<evidence type="ECO:0000313" key="2">
    <source>
        <dbReference type="Proteomes" id="UP000252081"/>
    </source>
</evidence>
<gene>
    <name evidence="1" type="ORF">DRW42_06990</name>
</gene>
<dbReference type="EMBL" id="QNQU01000005">
    <property type="protein sequence ID" value="RBQ08949.1"/>
    <property type="molecule type" value="Genomic_DNA"/>
</dbReference>
<accession>A0A366L634</accession>
<sequence length="59" mass="6621">MLVIHYLEPKVQKEKTDGVSMGHPDNTRAQVHLIQLEKAQNLLAKFSILSLAYAGLTLF</sequence>
<proteinExistence type="predicted"/>
<keyword evidence="2" id="KW-1185">Reference proteome</keyword>
<evidence type="ECO:0000313" key="1">
    <source>
        <dbReference type="EMBL" id="RBQ08949.1"/>
    </source>
</evidence>
<comment type="caution">
    <text evidence="1">The sequence shown here is derived from an EMBL/GenBank/DDBJ whole genome shotgun (WGS) entry which is preliminary data.</text>
</comment>
<reference evidence="1 2" key="1">
    <citation type="submission" date="2018-07" db="EMBL/GenBank/DDBJ databases">
        <title>A draft genome of a endophytic bacteria, a new species of Pedobacter.</title>
        <authorList>
            <person name="Zhang Z.D."/>
            <person name="Chen Z.J."/>
        </authorList>
    </citation>
    <scope>NUCLEOTIDE SEQUENCE [LARGE SCALE GENOMIC DNA]</scope>
    <source>
        <strain evidence="1 2">RS10</strain>
    </source>
</reference>
<name>A0A366L634_9SPHI</name>
<organism evidence="1 2">
    <name type="scientific">Pedobacter miscanthi</name>
    <dbReference type="NCBI Taxonomy" id="2259170"/>
    <lineage>
        <taxon>Bacteria</taxon>
        <taxon>Pseudomonadati</taxon>
        <taxon>Bacteroidota</taxon>
        <taxon>Sphingobacteriia</taxon>
        <taxon>Sphingobacteriales</taxon>
        <taxon>Sphingobacteriaceae</taxon>
        <taxon>Pedobacter</taxon>
    </lineage>
</organism>